<accession>A0A2S7UZT2</accession>
<dbReference type="Gene3D" id="3.30.230.80">
    <property type="match status" value="1"/>
</dbReference>
<dbReference type="OrthoDB" id="9802640at2"/>
<dbReference type="InterPro" id="IPR001404">
    <property type="entry name" value="Hsp90_fam"/>
</dbReference>
<proteinExistence type="inferred from homology"/>
<feature type="binding site" evidence="11">
    <location>
        <position position="179"/>
    </location>
    <ligand>
        <name>ATP</name>
        <dbReference type="ChEBI" id="CHEBI:30616"/>
    </ligand>
</feature>
<dbReference type="Gene3D" id="3.30.565.10">
    <property type="entry name" value="Histidine kinase-like ATPase, C-terminal domain"/>
    <property type="match status" value="1"/>
</dbReference>
<dbReference type="InterPro" id="IPR019805">
    <property type="entry name" value="Heat_shock_protein_90_CS"/>
</dbReference>
<dbReference type="InterPro" id="IPR020568">
    <property type="entry name" value="Ribosomal_Su5_D2-typ_SF"/>
</dbReference>
<evidence type="ECO:0000259" key="12">
    <source>
        <dbReference type="SMART" id="SM00387"/>
    </source>
</evidence>
<feature type="binding site" evidence="11">
    <location>
        <position position="90"/>
    </location>
    <ligand>
        <name>ATP</name>
        <dbReference type="ChEBI" id="CHEBI:30616"/>
    </ligand>
</feature>
<comment type="subunit">
    <text evidence="10">Homodimer.</text>
</comment>
<comment type="subcellular location">
    <subcellularLocation>
        <location evidence="1 10">Cytoplasm</location>
    </subcellularLocation>
</comment>
<feature type="region of interest" description="A; substrate-binding" evidence="10">
    <location>
        <begin position="1"/>
        <end position="350"/>
    </location>
</feature>
<dbReference type="PIRSF" id="PIRSF002583">
    <property type="entry name" value="Hsp90"/>
    <property type="match status" value="1"/>
</dbReference>
<dbReference type="SUPFAM" id="SSF54211">
    <property type="entry name" value="Ribosomal protein S5 domain 2-like"/>
    <property type="match status" value="1"/>
</dbReference>
<comment type="caution">
    <text evidence="10">Lacks conserved residue(s) required for the propagation of feature annotation.</text>
</comment>
<comment type="caution">
    <text evidence="13">The sequence shown here is derived from an EMBL/GenBank/DDBJ whole genome shotgun (WGS) entry which is preliminary data.</text>
</comment>
<dbReference type="CDD" id="cd16927">
    <property type="entry name" value="HATPase_Hsp90-like"/>
    <property type="match status" value="1"/>
</dbReference>
<evidence type="ECO:0000256" key="1">
    <source>
        <dbReference type="ARBA" id="ARBA00004496"/>
    </source>
</evidence>
<dbReference type="PRINTS" id="PR00775">
    <property type="entry name" value="HEATSHOCK90"/>
</dbReference>
<dbReference type="SUPFAM" id="SSF110942">
    <property type="entry name" value="HSP90 C-terminal domain"/>
    <property type="match status" value="1"/>
</dbReference>
<dbReference type="NCBIfam" id="NF003555">
    <property type="entry name" value="PRK05218.1"/>
    <property type="match status" value="1"/>
</dbReference>
<feature type="binding site" evidence="11">
    <location>
        <position position="39"/>
    </location>
    <ligand>
        <name>ATP</name>
        <dbReference type="ChEBI" id="CHEBI:30616"/>
    </ligand>
</feature>
<evidence type="ECO:0000256" key="5">
    <source>
        <dbReference type="ARBA" id="ARBA00022840"/>
    </source>
</evidence>
<comment type="function">
    <text evidence="8 10">Molecular chaperone. Has ATPase activity.</text>
</comment>
<dbReference type="RefSeq" id="WP_105053537.1">
    <property type="nucleotide sequence ID" value="NZ_BMYG01000001.1"/>
</dbReference>
<dbReference type="SMART" id="SM00387">
    <property type="entry name" value="HATPase_c"/>
    <property type="match status" value="1"/>
</dbReference>
<dbReference type="Proteomes" id="UP000239007">
    <property type="component" value="Unassembled WGS sequence"/>
</dbReference>
<evidence type="ECO:0000313" key="13">
    <source>
        <dbReference type="EMBL" id="PQJ55012.1"/>
    </source>
</evidence>
<dbReference type="Pfam" id="PF00183">
    <property type="entry name" value="HSP90"/>
    <property type="match status" value="1"/>
</dbReference>
<dbReference type="GO" id="GO:0140662">
    <property type="term" value="F:ATP-dependent protein folding chaperone"/>
    <property type="evidence" value="ECO:0007669"/>
    <property type="project" value="InterPro"/>
</dbReference>
<dbReference type="GO" id="GO:0005524">
    <property type="term" value="F:ATP binding"/>
    <property type="evidence" value="ECO:0007669"/>
    <property type="project" value="UniProtKB-UniRule"/>
</dbReference>
<dbReference type="PANTHER" id="PTHR11528">
    <property type="entry name" value="HEAT SHOCK PROTEIN 90 FAMILY MEMBER"/>
    <property type="match status" value="1"/>
</dbReference>
<dbReference type="GO" id="GO:0005737">
    <property type="term" value="C:cytoplasm"/>
    <property type="evidence" value="ECO:0007669"/>
    <property type="project" value="UniProtKB-SubCell"/>
</dbReference>
<dbReference type="GO" id="GO:0051082">
    <property type="term" value="F:unfolded protein binding"/>
    <property type="evidence" value="ECO:0007669"/>
    <property type="project" value="UniProtKB-UniRule"/>
</dbReference>
<reference evidence="13 14" key="1">
    <citation type="submission" date="2016-12" db="EMBL/GenBank/DDBJ databases">
        <title>Diversity of luminous bacteria.</title>
        <authorList>
            <person name="Yoshizawa S."/>
            <person name="Kogure K."/>
        </authorList>
    </citation>
    <scope>NUCLEOTIDE SEQUENCE [LARGE SCALE GENOMIC DNA]</scope>
    <source>
        <strain evidence="13 14">SA4-48</strain>
    </source>
</reference>
<dbReference type="Pfam" id="PF13589">
    <property type="entry name" value="HATPase_c_3"/>
    <property type="match status" value="1"/>
</dbReference>
<dbReference type="FunFam" id="3.30.230.80:FF:000002">
    <property type="entry name" value="Molecular chaperone HtpG"/>
    <property type="match status" value="1"/>
</dbReference>
<dbReference type="HAMAP" id="MF_00505">
    <property type="entry name" value="HSP90"/>
    <property type="match status" value="1"/>
</dbReference>
<feature type="domain" description="Histidine kinase/HSP90-like ATPase" evidence="12">
    <location>
        <begin position="32"/>
        <end position="189"/>
    </location>
</feature>
<dbReference type="GO" id="GO:0016887">
    <property type="term" value="F:ATP hydrolysis activity"/>
    <property type="evidence" value="ECO:0007669"/>
    <property type="project" value="InterPro"/>
</dbReference>
<keyword evidence="4 10" id="KW-0547">Nucleotide-binding</keyword>
<dbReference type="InterPro" id="IPR003594">
    <property type="entry name" value="HATPase_dom"/>
</dbReference>
<dbReference type="Gene3D" id="3.40.50.11260">
    <property type="match status" value="1"/>
</dbReference>
<evidence type="ECO:0000256" key="11">
    <source>
        <dbReference type="PIRSR" id="PIRSR002583-1"/>
    </source>
</evidence>
<name>A0A2S7UZT2_9GAMM</name>
<gene>
    <name evidence="10" type="primary">htpG</name>
    <name evidence="13" type="ORF">BTO11_16015</name>
</gene>
<keyword evidence="3 10" id="KW-0963">Cytoplasm</keyword>
<evidence type="ECO:0000313" key="14">
    <source>
        <dbReference type="Proteomes" id="UP000239007"/>
    </source>
</evidence>
<evidence type="ECO:0000256" key="10">
    <source>
        <dbReference type="HAMAP-Rule" id="MF_00505"/>
    </source>
</evidence>
<dbReference type="Gene3D" id="1.20.120.790">
    <property type="entry name" value="Heat shock protein 90, C-terminal domain"/>
    <property type="match status" value="1"/>
</dbReference>
<dbReference type="InterPro" id="IPR036890">
    <property type="entry name" value="HATPase_C_sf"/>
</dbReference>
<evidence type="ECO:0000256" key="4">
    <source>
        <dbReference type="ARBA" id="ARBA00022741"/>
    </source>
</evidence>
<sequence length="642" mass="73068">MAESATQGKQTHGFQTEVKQLLQLMIHSLYSNKEIFLRELISNAADASDKLRFEALSNNDLYEGDGNLRVRVSFDEEKNTITIDDNGIGMTQEEAAEHLGTIAKSGTADFFQNLSGDNAKDSQLIGQFGVGFYSAFIVAKKVVVRSRKAGADASAGVEWTSEGEGDFTLETITKENRGTEITLFLSEEEKEFANDWKLREIIKKYSDHISTPVEMWKNEIPESEGEDGEKIAAIPGEWEVINKADALWTLDKSELEDKDYQEFYKHISHDFDDPMTWAHNKVEGKSEYTSLLYIPKKAPFDLWNRDKQRGLKLYVQRVFIMDDAEQFMPTYLRFVKGLVDSNDLPLNVSREILQDNKITQTLRKGCTSRVLKMLDRMGKNDKENYQVFWDEFGQVLKEGPAEDMVNKEAIAKLLRFASTHTDNATQSVGFADYVERMKEGQDKIYYIVADSYEAAKNNPSLEIFRKKGIEVVLMFDRIDEWLLSHLNDFDGKSLVSVTRGDLDLGDLDDEETKKAQEDADKTFESSVARMKEVLSADVKDVKVSHRLTDSPACIVTDSSDMSSQMIEMMKQMGQPVPDVKPVFEVNMEHALVKHIDQVQDEEQYKQWVEVLLDQATLAERGTMTDPGSFIKRMNDLMLSLTK</sequence>
<keyword evidence="14" id="KW-1185">Reference proteome</keyword>
<feature type="binding site" evidence="11">
    <location>
        <begin position="105"/>
        <end position="106"/>
    </location>
    <ligand>
        <name>ATP</name>
        <dbReference type="ChEBI" id="CHEBI:30616"/>
    </ligand>
</feature>
<feature type="binding site" evidence="11">
    <location>
        <position position="43"/>
    </location>
    <ligand>
        <name>ATP</name>
        <dbReference type="ChEBI" id="CHEBI:30616"/>
    </ligand>
</feature>
<comment type="similarity">
    <text evidence="2 10">Belongs to the heat shock protein 90 family.</text>
</comment>
<dbReference type="SUPFAM" id="SSF55874">
    <property type="entry name" value="ATPase domain of HSP90 chaperone/DNA topoisomerase II/histidine kinase"/>
    <property type="match status" value="1"/>
</dbReference>
<keyword evidence="6 10" id="KW-0346">Stress response</keyword>
<evidence type="ECO:0000256" key="8">
    <source>
        <dbReference type="ARBA" id="ARBA00058590"/>
    </source>
</evidence>
<dbReference type="InterPro" id="IPR037196">
    <property type="entry name" value="HSP90_C"/>
</dbReference>
<dbReference type="EMBL" id="MSCH01000003">
    <property type="protein sequence ID" value="PQJ55012.1"/>
    <property type="molecule type" value="Genomic_DNA"/>
</dbReference>
<evidence type="ECO:0000256" key="2">
    <source>
        <dbReference type="ARBA" id="ARBA00008239"/>
    </source>
</evidence>
<feature type="binding site" evidence="11">
    <location>
        <position position="104"/>
    </location>
    <ligand>
        <name>ATP</name>
        <dbReference type="ChEBI" id="CHEBI:30616"/>
    </ligand>
</feature>
<keyword evidence="5 10" id="KW-0067">ATP-binding</keyword>
<evidence type="ECO:0000256" key="7">
    <source>
        <dbReference type="ARBA" id="ARBA00023186"/>
    </source>
</evidence>
<keyword evidence="7 10" id="KW-0143">Chaperone</keyword>
<evidence type="ECO:0000256" key="6">
    <source>
        <dbReference type="ARBA" id="ARBA00023016"/>
    </source>
</evidence>
<evidence type="ECO:0000256" key="3">
    <source>
        <dbReference type="ARBA" id="ARBA00022490"/>
    </source>
</evidence>
<protein>
    <recommendedName>
        <fullName evidence="9 10">Chaperone protein HtpG</fullName>
    </recommendedName>
    <alternativeName>
        <fullName evidence="10">Heat shock protein HtpG</fullName>
    </alternativeName>
    <alternativeName>
        <fullName evidence="10">High temperature protein G</fullName>
    </alternativeName>
</protein>
<feature type="region of interest" description="C" evidence="10">
    <location>
        <begin position="568"/>
        <end position="642"/>
    </location>
</feature>
<dbReference type="PROSITE" id="PS00298">
    <property type="entry name" value="HSP90"/>
    <property type="match status" value="1"/>
</dbReference>
<dbReference type="InterPro" id="IPR020575">
    <property type="entry name" value="Hsp90_N"/>
</dbReference>
<feature type="binding site" evidence="11">
    <location>
        <position position="85"/>
    </location>
    <ligand>
        <name>ATP</name>
        <dbReference type="ChEBI" id="CHEBI:30616"/>
    </ligand>
</feature>
<dbReference type="FunFam" id="3.30.565.10:FF:000009">
    <property type="entry name" value="Molecular chaperone HtpG"/>
    <property type="match status" value="1"/>
</dbReference>
<evidence type="ECO:0000256" key="9">
    <source>
        <dbReference type="ARBA" id="ARBA00070675"/>
    </source>
</evidence>
<feature type="binding site" evidence="11">
    <location>
        <position position="350"/>
    </location>
    <ligand>
        <name>ATP</name>
        <dbReference type="ChEBI" id="CHEBI:30616"/>
    </ligand>
</feature>
<feature type="binding site" evidence="11">
    <location>
        <begin position="127"/>
        <end position="132"/>
    </location>
    <ligand>
        <name>ATP</name>
        <dbReference type="ChEBI" id="CHEBI:30616"/>
    </ligand>
</feature>
<organism evidence="13 14">
    <name type="scientific">Psychrosphaera saromensis</name>
    <dbReference type="NCBI Taxonomy" id="716813"/>
    <lineage>
        <taxon>Bacteria</taxon>
        <taxon>Pseudomonadati</taxon>
        <taxon>Pseudomonadota</taxon>
        <taxon>Gammaproteobacteria</taxon>
        <taxon>Alteromonadales</taxon>
        <taxon>Pseudoalteromonadaceae</taxon>
        <taxon>Psychrosphaera</taxon>
    </lineage>
</organism>
<dbReference type="AlphaFoldDB" id="A0A2S7UZT2"/>